<gene>
    <name evidence="3" type="ORF">KCH_75120</name>
</gene>
<organism evidence="3 4">
    <name type="scientific">Kitasatospora cheerisanensis KCTC 2395</name>
    <dbReference type="NCBI Taxonomy" id="1348663"/>
    <lineage>
        <taxon>Bacteria</taxon>
        <taxon>Bacillati</taxon>
        <taxon>Actinomycetota</taxon>
        <taxon>Actinomycetes</taxon>
        <taxon>Kitasatosporales</taxon>
        <taxon>Streptomycetaceae</taxon>
        <taxon>Kitasatospora</taxon>
    </lineage>
</organism>
<dbReference type="EMBL" id="JNBY01000162">
    <property type="protein sequence ID" value="KDN80732.1"/>
    <property type="molecule type" value="Genomic_DNA"/>
</dbReference>
<dbReference type="PATRIC" id="fig|1348663.4.peg.7260"/>
<evidence type="ECO:0000259" key="2">
    <source>
        <dbReference type="Pfam" id="PF01814"/>
    </source>
</evidence>
<dbReference type="HOGENOM" id="CLU_079417_2_2_11"/>
<dbReference type="eggNOG" id="COG5592">
    <property type="taxonomic scope" value="Bacteria"/>
</dbReference>
<sequence length="186" mass="20249">MAGHGGNVIHELKTDHREIEALFARIRSAATGTERKELLDEVTVELVRHSVAEEAHLYPAVRDRVPAGEVLADKEVEDHARVERLLKAIESTAAEDPALPGLAATLIEEVTSHIQEEERELFLALQAACDDEELDRLGDRIRRAKATAPTRPHPGAPSSPAARRVLAPGVGLVDRVRDHLTGRPGA</sequence>
<dbReference type="CDD" id="cd12108">
    <property type="entry name" value="Hr-like"/>
    <property type="match status" value="1"/>
</dbReference>
<proteinExistence type="predicted"/>
<dbReference type="PANTHER" id="PTHR35585:SF1">
    <property type="entry name" value="HHE DOMAIN PROTEIN (AFU_ORTHOLOGUE AFUA_4G00730)"/>
    <property type="match status" value="1"/>
</dbReference>
<dbReference type="Pfam" id="PF01814">
    <property type="entry name" value="Hemerythrin"/>
    <property type="match status" value="1"/>
</dbReference>
<dbReference type="Proteomes" id="UP000027178">
    <property type="component" value="Unassembled WGS sequence"/>
</dbReference>
<dbReference type="RefSeq" id="WP_035870092.1">
    <property type="nucleotide sequence ID" value="NZ_KK853997.1"/>
</dbReference>
<reference evidence="3 4" key="1">
    <citation type="submission" date="2014-05" db="EMBL/GenBank/DDBJ databases">
        <title>Draft Genome Sequence of Kitasatospora cheerisanensis KCTC 2395.</title>
        <authorList>
            <person name="Nam D.H."/>
        </authorList>
    </citation>
    <scope>NUCLEOTIDE SEQUENCE [LARGE SCALE GENOMIC DNA]</scope>
    <source>
        <strain evidence="3 4">KCTC 2395</strain>
    </source>
</reference>
<comment type="caution">
    <text evidence="3">The sequence shown here is derived from an EMBL/GenBank/DDBJ whole genome shotgun (WGS) entry which is preliminary data.</text>
</comment>
<protein>
    <submittedName>
        <fullName evidence="3">Hemerythrin</fullName>
    </submittedName>
</protein>
<feature type="domain" description="Hemerythrin-like" evidence="2">
    <location>
        <begin position="8"/>
        <end position="122"/>
    </location>
</feature>
<dbReference type="Gene3D" id="1.20.120.520">
    <property type="entry name" value="nmb1532 protein domain like"/>
    <property type="match status" value="1"/>
</dbReference>
<accession>A0A066YHY2</accession>
<dbReference type="PANTHER" id="PTHR35585">
    <property type="entry name" value="HHE DOMAIN PROTEIN (AFU_ORTHOLOGUE AFUA_4G00730)"/>
    <property type="match status" value="1"/>
</dbReference>
<evidence type="ECO:0000313" key="4">
    <source>
        <dbReference type="Proteomes" id="UP000027178"/>
    </source>
</evidence>
<keyword evidence="4" id="KW-1185">Reference proteome</keyword>
<dbReference type="OrthoDB" id="9793637at2"/>
<feature type="region of interest" description="Disordered" evidence="1">
    <location>
        <begin position="143"/>
        <end position="165"/>
    </location>
</feature>
<name>A0A066YHY2_9ACTN</name>
<dbReference type="InterPro" id="IPR012312">
    <property type="entry name" value="Hemerythrin-like"/>
</dbReference>
<evidence type="ECO:0000313" key="3">
    <source>
        <dbReference type="EMBL" id="KDN80732.1"/>
    </source>
</evidence>
<dbReference type="AlphaFoldDB" id="A0A066YHY2"/>
<evidence type="ECO:0000256" key="1">
    <source>
        <dbReference type="SAM" id="MobiDB-lite"/>
    </source>
</evidence>